<evidence type="ECO:0000259" key="1">
    <source>
        <dbReference type="Pfam" id="PF12937"/>
    </source>
</evidence>
<sequence length="441" mass="50561">MADIEQGLTSSGTDHINTLPSELLAEIFAYGATNPRYPYHIIILGRVCWRWHALTLNFPTLWTKIYIPVNVVVKGCLIHRPRYERTAIDKQWSSKLRDTVELYLTRSKTCIISINFVEALSPRNWGWEYTFWQLSFDKLAGLLRKHMHRCYELHAFVDECPRVYDLLSEANLKLPLLESLTLPKLLDLPFVRSATKLHTIRTEFVEKDLKELAVENVELATWTPGENLMSFPKAKAVTLLPPPPCSTTWPHARVIAVTGRMFCSDLVSSLTVAGTRNTMVKIEEMLCKVEFPNLEILKLVHFDRTGPPLRLKSICRPLKGTSTMKQLVFQGFAIRLPDMLDILRMVPRLTCLSIYDSPFPLFGPYRPVSNALLGALADTKIVPDLERLNIFWRHDLDIDDSLVKRLLDTRRDRLIDVVARQDHVTPHIVCSRIICAAIHET</sequence>
<comment type="caution">
    <text evidence="2">The sequence shown here is derived from an EMBL/GenBank/DDBJ whole genome shotgun (WGS) entry which is preliminary data.</text>
</comment>
<dbReference type="InterPro" id="IPR001810">
    <property type="entry name" value="F-box_dom"/>
</dbReference>
<evidence type="ECO:0000313" key="3">
    <source>
        <dbReference type="Proteomes" id="UP000812287"/>
    </source>
</evidence>
<dbReference type="InterPro" id="IPR036047">
    <property type="entry name" value="F-box-like_dom_sf"/>
</dbReference>
<reference evidence="2" key="1">
    <citation type="submission" date="2020-11" db="EMBL/GenBank/DDBJ databases">
        <title>Adaptations for nitrogen fixation in a non-lichenized fungal sporocarp promotes dispersal by wood-feeding termites.</title>
        <authorList>
            <consortium name="DOE Joint Genome Institute"/>
            <person name="Koch R.A."/>
            <person name="Yoon G."/>
            <person name="Arayal U."/>
            <person name="Lail K."/>
            <person name="Amirebrahimi M."/>
            <person name="Labutti K."/>
            <person name="Lipzen A."/>
            <person name="Riley R."/>
            <person name="Barry K."/>
            <person name="Henrissat B."/>
            <person name="Grigoriev I.V."/>
            <person name="Herr J.R."/>
            <person name="Aime M.C."/>
        </authorList>
    </citation>
    <scope>NUCLEOTIDE SEQUENCE</scope>
    <source>
        <strain evidence="2">MCA 3950</strain>
    </source>
</reference>
<dbReference type="AlphaFoldDB" id="A0A9P7VFN6"/>
<feature type="domain" description="F-box" evidence="1">
    <location>
        <begin position="16"/>
        <end position="67"/>
    </location>
</feature>
<evidence type="ECO:0000313" key="2">
    <source>
        <dbReference type="EMBL" id="KAG7439530.1"/>
    </source>
</evidence>
<name>A0A9P7VFN6_9AGAR</name>
<dbReference type="EMBL" id="MU250591">
    <property type="protein sequence ID" value="KAG7439530.1"/>
    <property type="molecule type" value="Genomic_DNA"/>
</dbReference>
<dbReference type="RefSeq" id="XP_043033030.1">
    <property type="nucleotide sequence ID" value="XM_043179677.1"/>
</dbReference>
<dbReference type="SUPFAM" id="SSF81383">
    <property type="entry name" value="F-box domain"/>
    <property type="match status" value="1"/>
</dbReference>
<protein>
    <recommendedName>
        <fullName evidence="1">F-box domain-containing protein</fullName>
    </recommendedName>
</protein>
<dbReference type="Proteomes" id="UP000812287">
    <property type="component" value="Unassembled WGS sequence"/>
</dbReference>
<dbReference type="GeneID" id="66101971"/>
<dbReference type="Gene3D" id="1.20.1280.50">
    <property type="match status" value="1"/>
</dbReference>
<dbReference type="OrthoDB" id="2913414at2759"/>
<organism evidence="2 3">
    <name type="scientific">Guyanagaster necrorhizus</name>
    <dbReference type="NCBI Taxonomy" id="856835"/>
    <lineage>
        <taxon>Eukaryota</taxon>
        <taxon>Fungi</taxon>
        <taxon>Dikarya</taxon>
        <taxon>Basidiomycota</taxon>
        <taxon>Agaricomycotina</taxon>
        <taxon>Agaricomycetes</taxon>
        <taxon>Agaricomycetidae</taxon>
        <taxon>Agaricales</taxon>
        <taxon>Marasmiineae</taxon>
        <taxon>Physalacriaceae</taxon>
        <taxon>Guyanagaster</taxon>
    </lineage>
</organism>
<gene>
    <name evidence="2" type="ORF">BT62DRAFT_1081522</name>
</gene>
<dbReference type="Pfam" id="PF12937">
    <property type="entry name" value="F-box-like"/>
    <property type="match status" value="1"/>
</dbReference>
<keyword evidence="3" id="KW-1185">Reference proteome</keyword>
<proteinExistence type="predicted"/>
<accession>A0A9P7VFN6</accession>